<dbReference type="InterPro" id="IPR018062">
    <property type="entry name" value="HTH_AraC-typ_CS"/>
</dbReference>
<organism evidence="5 6">
    <name type="scientific">Marinobacterium lutimaris</name>
    <dbReference type="NCBI Taxonomy" id="568106"/>
    <lineage>
        <taxon>Bacteria</taxon>
        <taxon>Pseudomonadati</taxon>
        <taxon>Pseudomonadota</taxon>
        <taxon>Gammaproteobacteria</taxon>
        <taxon>Oceanospirillales</taxon>
        <taxon>Oceanospirillaceae</taxon>
        <taxon>Marinobacterium</taxon>
    </lineage>
</organism>
<evidence type="ECO:0000259" key="4">
    <source>
        <dbReference type="PROSITE" id="PS01124"/>
    </source>
</evidence>
<dbReference type="SMART" id="SM00342">
    <property type="entry name" value="HTH_ARAC"/>
    <property type="match status" value="1"/>
</dbReference>
<dbReference type="PANTHER" id="PTHR46796:SF12">
    <property type="entry name" value="HTH-TYPE DNA-BINDING TRANSCRIPTIONAL ACTIVATOR EUTR"/>
    <property type="match status" value="1"/>
</dbReference>
<dbReference type="GO" id="GO:0043565">
    <property type="term" value="F:sequence-specific DNA binding"/>
    <property type="evidence" value="ECO:0007669"/>
    <property type="project" value="InterPro"/>
</dbReference>
<gene>
    <name evidence="5" type="ORF">SAMN05444390_102416</name>
</gene>
<feature type="domain" description="HTH araC/xylS-type" evidence="4">
    <location>
        <begin position="249"/>
        <end position="352"/>
    </location>
</feature>
<dbReference type="InterPro" id="IPR018060">
    <property type="entry name" value="HTH_AraC"/>
</dbReference>
<evidence type="ECO:0000256" key="1">
    <source>
        <dbReference type="ARBA" id="ARBA00023015"/>
    </source>
</evidence>
<dbReference type="EMBL" id="FNVQ01000002">
    <property type="protein sequence ID" value="SEG56014.1"/>
    <property type="molecule type" value="Genomic_DNA"/>
</dbReference>
<dbReference type="PANTHER" id="PTHR46796">
    <property type="entry name" value="HTH-TYPE TRANSCRIPTIONAL ACTIVATOR RHAS-RELATED"/>
    <property type="match status" value="1"/>
</dbReference>
<sequence>MDIASNQPRAGRFAWVIENRQRSGSANMTRFTNIGLSEGSTGLASAACAPLRCSVFSDDLNEQAGGITDWQQEYDQISAGAFHGSIEECHIGALQVFREHTSKTLRQTCEVWQDAIWVGIPVVREGFRINGEAPESCDLLWRRGQDAFELMTPDNSNILSIAVHEQSLLQQAEAQGIAIQLPQIGGNPRIQVDPRQIEEMGVLINRVISASAGSIDRSIHEDLVMQTLLNVLHDAKINDRVTPSHAHRKAVVKRVREHVAKTGSLPVTLTELCEIACVSRRTLQYSFESILGINPKLYLRTNRLNQVRRRLSSSETESVSDAAAHYGFYHLSQFATDYKRLFGELPSQTLARRG</sequence>
<protein>
    <submittedName>
        <fullName evidence="5">AraC family transcriptional regulator, ethanolamine operon transcriptional activator</fullName>
    </submittedName>
</protein>
<evidence type="ECO:0000313" key="6">
    <source>
        <dbReference type="Proteomes" id="UP000236745"/>
    </source>
</evidence>
<keyword evidence="3" id="KW-0804">Transcription</keyword>
<dbReference type="GO" id="GO:0003700">
    <property type="term" value="F:DNA-binding transcription factor activity"/>
    <property type="evidence" value="ECO:0007669"/>
    <property type="project" value="InterPro"/>
</dbReference>
<proteinExistence type="predicted"/>
<dbReference type="PROSITE" id="PS01124">
    <property type="entry name" value="HTH_ARAC_FAMILY_2"/>
    <property type="match status" value="1"/>
</dbReference>
<dbReference type="Proteomes" id="UP000236745">
    <property type="component" value="Unassembled WGS sequence"/>
</dbReference>
<evidence type="ECO:0000313" key="5">
    <source>
        <dbReference type="EMBL" id="SEG56014.1"/>
    </source>
</evidence>
<keyword evidence="1" id="KW-0805">Transcription regulation</keyword>
<dbReference type="Gene3D" id="1.10.10.60">
    <property type="entry name" value="Homeodomain-like"/>
    <property type="match status" value="1"/>
</dbReference>
<keyword evidence="2" id="KW-0238">DNA-binding</keyword>
<evidence type="ECO:0000256" key="2">
    <source>
        <dbReference type="ARBA" id="ARBA00023125"/>
    </source>
</evidence>
<reference evidence="5 6" key="1">
    <citation type="submission" date="2016-10" db="EMBL/GenBank/DDBJ databases">
        <authorList>
            <person name="de Groot N.N."/>
        </authorList>
    </citation>
    <scope>NUCLEOTIDE SEQUENCE [LARGE SCALE GENOMIC DNA]</scope>
    <source>
        <strain evidence="5 6">DSM 22012</strain>
    </source>
</reference>
<keyword evidence="6" id="KW-1185">Reference proteome</keyword>
<accession>A0A1H6B642</accession>
<dbReference type="InterPro" id="IPR050204">
    <property type="entry name" value="AraC_XylS_family_regulators"/>
</dbReference>
<name>A0A1H6B642_9GAMM</name>
<evidence type="ECO:0000256" key="3">
    <source>
        <dbReference type="ARBA" id="ARBA00023163"/>
    </source>
</evidence>
<dbReference type="Pfam" id="PF12833">
    <property type="entry name" value="HTH_18"/>
    <property type="match status" value="1"/>
</dbReference>
<dbReference type="PROSITE" id="PS00041">
    <property type="entry name" value="HTH_ARAC_FAMILY_1"/>
    <property type="match status" value="1"/>
</dbReference>
<dbReference type="AlphaFoldDB" id="A0A1H6B642"/>